<dbReference type="AlphaFoldDB" id="A0A106BWZ0"/>
<name>A0A106BWZ0_SHEFR</name>
<proteinExistence type="predicted"/>
<feature type="transmembrane region" description="Helical" evidence="1">
    <location>
        <begin position="12"/>
        <end position="31"/>
    </location>
</feature>
<sequence length="159" mass="17343">MAKPEYSLLTKQMLGFFLSFIAIVVLAGLYIDAHQKVTLLEQDVARLTASQVLLMVPDDQAANIANWLTQHPEQTQAIIASAGKKQAQSVLFGPGSLDDASLTDFDKIEHDTDVSTEQIDQEVIVSEDAQGVKVIRLPNGGIRVTTRDDKKTQAVVNIP</sequence>
<dbReference type="Proteomes" id="UP000055702">
    <property type="component" value="Unassembled WGS sequence"/>
</dbReference>
<accession>A0A106BWZ0</accession>
<dbReference type="EMBL" id="LRDC01000079">
    <property type="protein sequence ID" value="KVW99980.1"/>
    <property type="molecule type" value="Genomic_DNA"/>
</dbReference>
<dbReference type="RefSeq" id="WP_059747929.1">
    <property type="nucleotide sequence ID" value="NZ_LRDC01000079.1"/>
</dbReference>
<protein>
    <recommendedName>
        <fullName evidence="4">Membrane anchored protein in chemotaxis locus</fullName>
    </recommendedName>
</protein>
<comment type="caution">
    <text evidence="2">The sequence shown here is derived from an EMBL/GenBank/DDBJ whole genome shotgun (WGS) entry which is preliminary data.</text>
</comment>
<keyword evidence="1" id="KW-0812">Transmembrane</keyword>
<evidence type="ECO:0008006" key="4">
    <source>
        <dbReference type="Google" id="ProtNLM"/>
    </source>
</evidence>
<evidence type="ECO:0000313" key="3">
    <source>
        <dbReference type="Proteomes" id="UP000055702"/>
    </source>
</evidence>
<gene>
    <name evidence="2" type="ORF">AWJ07_10570</name>
</gene>
<organism evidence="2">
    <name type="scientific">Shewanella frigidimarina</name>
    <dbReference type="NCBI Taxonomy" id="56812"/>
    <lineage>
        <taxon>Bacteria</taxon>
        <taxon>Pseudomonadati</taxon>
        <taxon>Pseudomonadota</taxon>
        <taxon>Gammaproteobacteria</taxon>
        <taxon>Alteromonadales</taxon>
        <taxon>Shewanellaceae</taxon>
        <taxon>Shewanella</taxon>
    </lineage>
</organism>
<keyword evidence="1" id="KW-0472">Membrane</keyword>
<evidence type="ECO:0000313" key="2">
    <source>
        <dbReference type="EMBL" id="KVW99980.1"/>
    </source>
</evidence>
<keyword evidence="1" id="KW-1133">Transmembrane helix</keyword>
<reference evidence="2 3" key="1">
    <citation type="submission" date="2016-01" db="EMBL/GenBank/DDBJ databases">
        <title>Draft genome of the antarctic isolate Shewanella frigidimarina Ag06-30.</title>
        <authorList>
            <person name="Parmeciano Di Noto G."/>
            <person name="Vazquez S."/>
            <person name="Mac Cormack W."/>
            <person name="Iriarte A."/>
            <person name="Quiroga C."/>
        </authorList>
    </citation>
    <scope>NUCLEOTIDE SEQUENCE [LARGE SCALE GENOMIC DNA]</scope>
    <source>
        <strain evidence="2 3">Ag06-30</strain>
    </source>
</reference>
<evidence type="ECO:0000256" key="1">
    <source>
        <dbReference type="SAM" id="Phobius"/>
    </source>
</evidence>